<dbReference type="EMBL" id="ADGI01000059">
    <property type="protein sequence ID" value="EGV29770.1"/>
    <property type="molecule type" value="Genomic_DNA"/>
</dbReference>
<dbReference type="InterPro" id="IPR041607">
    <property type="entry name" value="HU-HIG"/>
</dbReference>
<evidence type="ECO:0000256" key="1">
    <source>
        <dbReference type="ARBA" id="ARBA00023125"/>
    </source>
</evidence>
<dbReference type="Proteomes" id="UP000005141">
    <property type="component" value="Unassembled WGS sequence"/>
</dbReference>
<comment type="caution">
    <text evidence="4">The sequence shown here is derived from an EMBL/GenBank/DDBJ whole genome shotgun (WGS) entry which is preliminary data.</text>
</comment>
<reference evidence="4 5" key="1">
    <citation type="submission" date="2011-07" db="EMBL/GenBank/DDBJ databases">
        <title>The Genome Sequence of Prevotella oulorum F0390.</title>
        <authorList>
            <consortium name="The Broad Institute Genome Sequencing Platform"/>
            <consortium name="The Broad Institute Genome Sequencing Center for Infectious Disease"/>
            <person name="Earl A."/>
            <person name="Ward D."/>
            <person name="Feldgarden M."/>
            <person name="Gevers D."/>
            <person name="Izard J."/>
            <person name="Ganesan A."/>
            <person name="Baranova O.V."/>
            <person name="Blanton J.M."/>
            <person name="Tanner A.C."/>
            <person name="Dewhirst F.E."/>
            <person name="Young S.K."/>
            <person name="Zeng Q."/>
            <person name="Gargeya S."/>
            <person name="Fitzgerald M."/>
            <person name="Haas B."/>
            <person name="Abouelleil A."/>
            <person name="Alvarado L."/>
            <person name="Arachchi H.M."/>
            <person name="Berlin A."/>
            <person name="Brown A."/>
            <person name="Chapman S.B."/>
            <person name="Chen Z."/>
            <person name="Dunbar C."/>
            <person name="Freedman E."/>
            <person name="Gearin G."/>
            <person name="Gellesch M."/>
            <person name="Goldberg J."/>
            <person name="Griggs A."/>
            <person name="Gujja S."/>
            <person name="Heiman D."/>
            <person name="Howarth C."/>
            <person name="Larson L."/>
            <person name="Lui A."/>
            <person name="MacDonald P.J.P."/>
            <person name="Mehta T."/>
            <person name="Montmayeur A."/>
            <person name="Murphy C."/>
            <person name="Neiman D."/>
            <person name="Pearson M."/>
            <person name="Priest M."/>
            <person name="Roberts A."/>
            <person name="Saif S."/>
            <person name="Shea T."/>
            <person name="Shenoy N."/>
            <person name="Sisk P."/>
            <person name="Stolte C."/>
            <person name="Sykes S."/>
            <person name="Wortman J."/>
            <person name="Nusbaum C."/>
            <person name="Birren B."/>
        </authorList>
    </citation>
    <scope>NUCLEOTIDE SEQUENCE [LARGE SCALE GENOMIC DNA]</scope>
    <source>
        <strain evidence="4 5">F0390</strain>
    </source>
</reference>
<dbReference type="eggNOG" id="COG0776">
    <property type="taxonomic scope" value="Bacteria"/>
</dbReference>
<accession>G1WDI1</accession>
<dbReference type="GO" id="GO:0003677">
    <property type="term" value="F:DNA binding"/>
    <property type="evidence" value="ECO:0007669"/>
    <property type="project" value="UniProtKB-KW"/>
</dbReference>
<organism evidence="4 5">
    <name type="scientific">Segatella oulorum F0390</name>
    <dbReference type="NCBI Taxonomy" id="702438"/>
    <lineage>
        <taxon>Bacteria</taxon>
        <taxon>Pseudomonadati</taxon>
        <taxon>Bacteroidota</taxon>
        <taxon>Bacteroidia</taxon>
        <taxon>Bacteroidales</taxon>
        <taxon>Prevotellaceae</taxon>
        <taxon>Segatella</taxon>
    </lineage>
</organism>
<proteinExistence type="predicted"/>
<evidence type="ECO:0000256" key="2">
    <source>
        <dbReference type="SAM" id="MobiDB-lite"/>
    </source>
</evidence>
<protein>
    <recommendedName>
        <fullName evidence="3">HU domain-containing protein</fullName>
    </recommendedName>
</protein>
<dbReference type="AlphaFoldDB" id="G1WDI1"/>
<evidence type="ECO:0000259" key="3">
    <source>
        <dbReference type="Pfam" id="PF18291"/>
    </source>
</evidence>
<evidence type="ECO:0000313" key="5">
    <source>
        <dbReference type="Proteomes" id="UP000005141"/>
    </source>
</evidence>
<sequence length="185" mass="20279">MTATFVGLMVSTHARLTIQANFVYTMANKPLQFILTERKLNVGKAGEKTVQIAQPTGRHRVDFRNFCERVSKSTTFNPQEVAAVLNLATETARDIVANGDIVDFGDLGTLKPSFKSKAVEVGTPFRAQVHIEKPVVRLVASTKYFTLTDVAYEQVTKKETKKKEEGGIGKKKPGTEPVPGPSSEP</sequence>
<evidence type="ECO:0000313" key="4">
    <source>
        <dbReference type="EMBL" id="EGV29770.1"/>
    </source>
</evidence>
<keyword evidence="5" id="KW-1185">Reference proteome</keyword>
<dbReference type="HOGENOM" id="CLU_112331_4_0_10"/>
<feature type="compositionally biased region" description="Pro residues" evidence="2">
    <location>
        <begin position="176"/>
        <end position="185"/>
    </location>
</feature>
<feature type="region of interest" description="Disordered" evidence="2">
    <location>
        <begin position="156"/>
        <end position="185"/>
    </location>
</feature>
<feature type="compositionally biased region" description="Basic and acidic residues" evidence="2">
    <location>
        <begin position="156"/>
        <end position="168"/>
    </location>
</feature>
<dbReference type="Pfam" id="PF18291">
    <property type="entry name" value="HU-HIG"/>
    <property type="match status" value="1"/>
</dbReference>
<name>G1WDI1_9BACT</name>
<keyword evidence="1" id="KW-0238">DNA-binding</keyword>
<gene>
    <name evidence="4" type="ORF">HMPREF9431_01882</name>
</gene>
<dbReference type="SUPFAM" id="SSF47729">
    <property type="entry name" value="IHF-like DNA-binding proteins"/>
    <property type="match status" value="1"/>
</dbReference>
<feature type="domain" description="HU" evidence="3">
    <location>
        <begin position="33"/>
        <end position="141"/>
    </location>
</feature>
<dbReference type="PATRIC" id="fig|702438.4.peg.1950"/>
<dbReference type="InterPro" id="IPR010992">
    <property type="entry name" value="IHF-like_DNA-bd_dom_sf"/>
</dbReference>